<reference evidence="5" key="1">
    <citation type="submission" date="2022-01" db="EMBL/GenBank/DDBJ databases">
        <title>Jiella avicenniae sp. nov., a novel endophytic bacterium isolated from bark of Avicennia marina.</title>
        <authorList>
            <person name="Tuo L."/>
        </authorList>
    </citation>
    <scope>NUCLEOTIDE SEQUENCE</scope>
    <source>
        <strain evidence="5">CBK1P-4</strain>
    </source>
</reference>
<dbReference type="InterPro" id="IPR013517">
    <property type="entry name" value="FG-GAP"/>
</dbReference>
<accession>A0A9X1NZW5</accession>
<feature type="domain" description="ASPIC/UnbV" evidence="4">
    <location>
        <begin position="578"/>
        <end position="632"/>
    </location>
</feature>
<dbReference type="PANTHER" id="PTHR16026:SF0">
    <property type="entry name" value="CARTILAGE ACIDIC PROTEIN 1"/>
    <property type="match status" value="1"/>
</dbReference>
<dbReference type="Proteomes" id="UP001139035">
    <property type="component" value="Unassembled WGS sequence"/>
</dbReference>
<feature type="transmembrane region" description="Helical" evidence="3">
    <location>
        <begin position="82"/>
        <end position="106"/>
    </location>
</feature>
<dbReference type="InterPro" id="IPR027039">
    <property type="entry name" value="Crtac1"/>
</dbReference>
<evidence type="ECO:0000313" key="6">
    <source>
        <dbReference type="Proteomes" id="UP001139035"/>
    </source>
</evidence>
<keyword evidence="3" id="KW-0812">Transmembrane</keyword>
<evidence type="ECO:0000259" key="4">
    <source>
        <dbReference type="Pfam" id="PF07593"/>
    </source>
</evidence>
<evidence type="ECO:0000313" key="5">
    <source>
        <dbReference type="EMBL" id="MCE7028562.1"/>
    </source>
</evidence>
<comment type="caution">
    <text evidence="5">The sequence shown here is derived from an EMBL/GenBank/DDBJ whole genome shotgun (WGS) entry which is preliminary data.</text>
</comment>
<dbReference type="InterPro" id="IPR028994">
    <property type="entry name" value="Integrin_alpha_N"/>
</dbReference>
<dbReference type="Pfam" id="PF07593">
    <property type="entry name" value="UnbV_ASPIC"/>
    <property type="match status" value="1"/>
</dbReference>
<keyword evidence="6" id="KW-1185">Reference proteome</keyword>
<dbReference type="EMBL" id="JAJUWU010000009">
    <property type="protein sequence ID" value="MCE7028562.1"/>
    <property type="molecule type" value="Genomic_DNA"/>
</dbReference>
<feature type="region of interest" description="Disordered" evidence="2">
    <location>
        <begin position="1"/>
        <end position="73"/>
    </location>
</feature>
<proteinExistence type="predicted"/>
<dbReference type="SUPFAM" id="SSF69318">
    <property type="entry name" value="Integrin alpha N-terminal domain"/>
    <property type="match status" value="1"/>
</dbReference>
<dbReference type="PANTHER" id="PTHR16026">
    <property type="entry name" value="CARTILAGE ACIDIC PROTEIN 1"/>
    <property type="match status" value="1"/>
</dbReference>
<evidence type="ECO:0000256" key="2">
    <source>
        <dbReference type="SAM" id="MobiDB-lite"/>
    </source>
</evidence>
<dbReference type="Pfam" id="PF13517">
    <property type="entry name" value="FG-GAP_3"/>
    <property type="match status" value="1"/>
</dbReference>
<evidence type="ECO:0000256" key="1">
    <source>
        <dbReference type="ARBA" id="ARBA00022729"/>
    </source>
</evidence>
<feature type="compositionally biased region" description="Basic and acidic residues" evidence="2">
    <location>
        <begin position="46"/>
        <end position="60"/>
    </location>
</feature>
<protein>
    <submittedName>
        <fullName evidence="5">CRTAC1 family protein</fullName>
    </submittedName>
</protein>
<organism evidence="5 6">
    <name type="scientific">Jiella avicenniae</name>
    <dbReference type="NCBI Taxonomy" id="2907202"/>
    <lineage>
        <taxon>Bacteria</taxon>
        <taxon>Pseudomonadati</taxon>
        <taxon>Pseudomonadota</taxon>
        <taxon>Alphaproteobacteria</taxon>
        <taxon>Hyphomicrobiales</taxon>
        <taxon>Aurantimonadaceae</taxon>
        <taxon>Jiella</taxon>
    </lineage>
</organism>
<evidence type="ECO:0000256" key="3">
    <source>
        <dbReference type="SAM" id="Phobius"/>
    </source>
</evidence>
<feature type="region of interest" description="Disordered" evidence="2">
    <location>
        <begin position="656"/>
        <end position="677"/>
    </location>
</feature>
<dbReference type="InterPro" id="IPR011519">
    <property type="entry name" value="UnbV_ASPIC"/>
</dbReference>
<keyword evidence="3" id="KW-1133">Transmembrane helix</keyword>
<sequence length="677" mass="73222">MPSRPTTSMLEEIRAQATTRRHPRACPEDLLPSALRSGAGNGQPATDRKAHTTVDPRDKPEDDDGRSLTANRGRRSFRGGETLCIVSAAFAATAAAAIALTTPVIAAEPAPRPFAGDIPLLHEEAASAGIDHVYGGPWEFFVGGGGAAFDCNDDRFPDVFLASGKGEGMVYVNRSQAGGRLAFEKVPQDLDPKDLENVTGAYPLDIDQDGRQDLVLMRVGGNILLKGLPECRFAKANFAWRFDGGRAWTTAFSAIFEPGATHPTLAFGNYVDRAAPGSPWGTCADNVLIRPRKPEAEQKARPVAAAPGKEREAGNAEQGDQGPDYSEPFALSPGYCALSMLFTDWNRSGEPSLRITNDRQYYRGGEEQLWRIEPGRAPRPYRKADGWQHLSIWGMGIAEGDVDNDGYPDYALTSMGDTKLQFLDREFEDAPTYRDEAYQRGATAHRPYVHDAGKPSTGWHAGFADFNNDTALDLFIAKGNVEAMPDFAAYDPDNLLMGGFDGRFAEVGDQAGIALPTKGRGALIADFNLDGAMDLLVVNRGQKASLFRNLGGKADFGARPLGNFVEVKLSQKGANRDAVGARLAVKIGAKTLNRTIQIGGGHASGTAGFVHVGLGTAERAEIRVQWPDGEWSHPYRVFADNFVLIERGAEAARYWYPDADRPEPPEPETTAQSRPAN</sequence>
<dbReference type="AlphaFoldDB" id="A0A9X1NZW5"/>
<keyword evidence="1" id="KW-0732">Signal</keyword>
<gene>
    <name evidence="5" type="ORF">LZD57_11235</name>
</gene>
<name>A0A9X1NZW5_9HYPH</name>
<feature type="region of interest" description="Disordered" evidence="2">
    <location>
        <begin position="291"/>
        <end position="326"/>
    </location>
</feature>
<keyword evidence="3" id="KW-0472">Membrane</keyword>